<keyword evidence="2 10" id="KW-0235">DNA replication</keyword>
<dbReference type="Gene3D" id="3.30.470.30">
    <property type="entry name" value="DNA ligase/mRNA capping enzyme"/>
    <property type="match status" value="1"/>
</dbReference>
<comment type="catalytic activity">
    <reaction evidence="9 10 11">
        <text>NAD(+) + (deoxyribonucleotide)n-3'-hydroxyl + 5'-phospho-(deoxyribonucleotide)m = (deoxyribonucleotide)n+m + AMP + beta-nicotinamide D-nucleotide.</text>
        <dbReference type="EC" id="6.5.1.2"/>
    </reaction>
</comment>
<dbReference type="InterPro" id="IPR010994">
    <property type="entry name" value="RuvA_2-like"/>
</dbReference>
<sequence length="709" mass="76849">MDTDAQSVLAEQAGEAPDADLRRSWQELADEVREHQFRYYVRDSPIITDAEFDALLRKLEALEDAHPELRTPDSPTQLVGGAGFATDFTSADHLERMLSLDNVFDPDELAAWAARIKNEIGANAQYLCELKIDGVALALVYRDGRLVRAATRGDGRTGEDVTLNARTIDDIPEKLTAAEEFPLPRVLEVRGEVFFRVADFEDLNAGLVAEGKPPFANPRNSAAGSLRQKNPAVTARRRLRMICHGLGHIESPGGFPFVSLHDAYRALKAWGLPVSDHTAQVKGLDAVTERIAYWGEHRHDVEHEIDGVVVKVDDVALQRRLGATSRAPRWAVAYKYPPEEAQTKLLDIRVNVGRTGRVTPFAYMEPVKVAGSTVGLATLHNASEVKRKGVLIGDTVVIRKAGDVIPEVLGPVVDLRDGTEREFEFPTHCPECGTELKPAKEGDADIRCPNSRSCPAQLRERVFHVAGRGAFDIEGLGYEAAIALLQAGVITDEGDLFGLTTDDLLRTELFTTKAGEVSANGKRLLANLGKAKAQPLWRVLVALSIRHVGPTAARALATEFGSLDAIMAASEEQLADTEGVGPTIAAAVIDWFTVDWHRAIVDKWREAGVRMADERDASVERTLEGLSIVVTGSLTGFSRDEAKEAIIARGGKAASSVSKKTAYVVAGDSPGSKYDKAVELGVPVLDEDGFRALLENGPATADSSQDAPQ</sequence>
<dbReference type="GO" id="GO:0003911">
    <property type="term" value="F:DNA ligase (NAD+) activity"/>
    <property type="evidence" value="ECO:0007669"/>
    <property type="project" value="UniProtKB-EC"/>
</dbReference>
<dbReference type="Pfam" id="PF03119">
    <property type="entry name" value="DNA_ligase_ZBD"/>
    <property type="match status" value="1"/>
</dbReference>
<evidence type="ECO:0000256" key="5">
    <source>
        <dbReference type="ARBA" id="ARBA00022833"/>
    </source>
</evidence>
<keyword evidence="7 10" id="KW-0520">NAD</keyword>
<keyword evidence="5 10" id="KW-0862">Zinc</keyword>
<dbReference type="SUPFAM" id="SSF50249">
    <property type="entry name" value="Nucleic acid-binding proteins"/>
    <property type="match status" value="1"/>
</dbReference>
<dbReference type="SUPFAM" id="SSF56091">
    <property type="entry name" value="DNA ligase/mRNA capping enzyme, catalytic domain"/>
    <property type="match status" value="1"/>
</dbReference>
<feature type="active site" description="N6-AMP-lysine intermediate" evidence="10">
    <location>
        <position position="131"/>
    </location>
</feature>
<dbReference type="SUPFAM" id="SSF47781">
    <property type="entry name" value="RuvA domain 2-like"/>
    <property type="match status" value="1"/>
</dbReference>
<proteinExistence type="inferred from homology"/>
<dbReference type="Gene3D" id="3.40.50.10190">
    <property type="entry name" value="BRCT domain"/>
    <property type="match status" value="1"/>
</dbReference>
<dbReference type="HAMAP" id="MF_01588">
    <property type="entry name" value="DNA_ligase_A"/>
    <property type="match status" value="1"/>
</dbReference>
<keyword evidence="4 10" id="KW-0227">DNA damage</keyword>
<evidence type="ECO:0000256" key="6">
    <source>
        <dbReference type="ARBA" id="ARBA00022842"/>
    </source>
</evidence>
<feature type="binding site" evidence="10">
    <location>
        <position position="454"/>
    </location>
    <ligand>
        <name>Zn(2+)</name>
        <dbReference type="ChEBI" id="CHEBI:29105"/>
    </ligand>
</feature>
<evidence type="ECO:0000256" key="7">
    <source>
        <dbReference type="ARBA" id="ARBA00023027"/>
    </source>
</evidence>
<keyword evidence="15" id="KW-1185">Reference proteome</keyword>
<evidence type="ECO:0000256" key="8">
    <source>
        <dbReference type="ARBA" id="ARBA00023204"/>
    </source>
</evidence>
<dbReference type="InterPro" id="IPR036420">
    <property type="entry name" value="BRCT_dom_sf"/>
</dbReference>
<evidence type="ECO:0000313" key="15">
    <source>
        <dbReference type="Proteomes" id="UP001084650"/>
    </source>
</evidence>
<dbReference type="InterPro" id="IPR013839">
    <property type="entry name" value="DNAligase_adenylation"/>
</dbReference>
<feature type="region of interest" description="Disordered" evidence="12">
    <location>
        <begin position="1"/>
        <end position="21"/>
    </location>
</feature>
<reference evidence="14" key="1">
    <citation type="submission" date="2022-12" db="EMBL/GenBank/DDBJ databases">
        <title>Whole genome sequence of Mycolicibacterium iranicum strain SBH312.</title>
        <authorList>
            <person name="Jani J."/>
            <person name="Arifin Mustapha Z."/>
            <person name="Ahmed K."/>
            <person name="Kai Ling C."/>
        </authorList>
    </citation>
    <scope>NUCLEOTIDE SEQUENCE</scope>
    <source>
        <strain evidence="14">SBH312</strain>
    </source>
</reference>
<dbReference type="PANTHER" id="PTHR23389:SF9">
    <property type="entry name" value="DNA LIGASE"/>
    <property type="match status" value="1"/>
</dbReference>
<dbReference type="PROSITE" id="PS01055">
    <property type="entry name" value="DNA_LIGASE_N1"/>
    <property type="match status" value="1"/>
</dbReference>
<dbReference type="CDD" id="cd00114">
    <property type="entry name" value="LIGANc"/>
    <property type="match status" value="1"/>
</dbReference>
<dbReference type="PANTHER" id="PTHR23389">
    <property type="entry name" value="CHROMOSOME TRANSMISSION FIDELITY FACTOR 18"/>
    <property type="match status" value="1"/>
</dbReference>
<accession>A0ABT4H8Q8</accession>
<feature type="domain" description="BRCT" evidence="13">
    <location>
        <begin position="618"/>
        <end position="697"/>
    </location>
</feature>
<evidence type="ECO:0000256" key="10">
    <source>
        <dbReference type="HAMAP-Rule" id="MF_01588"/>
    </source>
</evidence>
<dbReference type="Gene3D" id="2.40.50.140">
    <property type="entry name" value="Nucleic acid-binding proteins"/>
    <property type="match status" value="1"/>
</dbReference>
<dbReference type="SMART" id="SM00292">
    <property type="entry name" value="BRCT"/>
    <property type="match status" value="1"/>
</dbReference>
<dbReference type="Gene3D" id="6.20.10.30">
    <property type="match status" value="1"/>
</dbReference>
<dbReference type="Gene3D" id="1.10.150.20">
    <property type="entry name" value="5' to 3' exonuclease, C-terminal subdomain"/>
    <property type="match status" value="2"/>
</dbReference>
<dbReference type="InterPro" id="IPR004149">
    <property type="entry name" value="Znf_DNAligase_C4"/>
</dbReference>
<feature type="binding site" evidence="10">
    <location>
        <begin position="49"/>
        <end position="53"/>
    </location>
    <ligand>
        <name>NAD(+)</name>
        <dbReference type="ChEBI" id="CHEBI:57540"/>
    </ligand>
</feature>
<feature type="binding site" evidence="10">
    <location>
        <position position="448"/>
    </location>
    <ligand>
        <name>Zn(2+)</name>
        <dbReference type="ChEBI" id="CHEBI:29105"/>
    </ligand>
</feature>
<evidence type="ECO:0000256" key="11">
    <source>
        <dbReference type="RuleBase" id="RU000618"/>
    </source>
</evidence>
<dbReference type="EC" id="6.5.1.2" evidence="10 11"/>
<dbReference type="Proteomes" id="UP001084650">
    <property type="component" value="Unassembled WGS sequence"/>
</dbReference>
<comment type="cofactor">
    <cofactor evidence="10">
        <name>Mg(2+)</name>
        <dbReference type="ChEBI" id="CHEBI:18420"/>
    </cofactor>
    <cofactor evidence="10">
        <name>Mn(2+)</name>
        <dbReference type="ChEBI" id="CHEBI:29035"/>
    </cofactor>
</comment>
<dbReference type="InterPro" id="IPR001357">
    <property type="entry name" value="BRCT_dom"/>
</dbReference>
<feature type="binding site" evidence="10">
    <location>
        <position position="432"/>
    </location>
    <ligand>
        <name>Zn(2+)</name>
        <dbReference type="ChEBI" id="CHEBI:29105"/>
    </ligand>
</feature>
<keyword evidence="8 10" id="KW-0234">DNA repair</keyword>
<feature type="binding site" evidence="10">
    <location>
        <position position="311"/>
    </location>
    <ligand>
        <name>NAD(+)</name>
        <dbReference type="ChEBI" id="CHEBI:57540"/>
    </ligand>
</feature>
<dbReference type="InterPro" id="IPR012340">
    <property type="entry name" value="NA-bd_OB-fold"/>
</dbReference>
<dbReference type="Pfam" id="PF00533">
    <property type="entry name" value="BRCT"/>
    <property type="match status" value="1"/>
</dbReference>
<name>A0ABT4H8Q8_MYCIR</name>
<dbReference type="PROSITE" id="PS50172">
    <property type="entry name" value="BRCT"/>
    <property type="match status" value="1"/>
</dbReference>
<dbReference type="Gene3D" id="1.10.287.610">
    <property type="entry name" value="Helix hairpin bin"/>
    <property type="match status" value="1"/>
</dbReference>
<feature type="binding site" evidence="10">
    <location>
        <position position="129"/>
    </location>
    <ligand>
        <name>NAD(+)</name>
        <dbReference type="ChEBI" id="CHEBI:57540"/>
    </ligand>
</feature>
<keyword evidence="10" id="KW-0464">Manganese</keyword>
<dbReference type="InterPro" id="IPR018239">
    <property type="entry name" value="DNA_ligase_AS"/>
</dbReference>
<keyword evidence="3 10" id="KW-0479">Metal-binding</keyword>
<feature type="binding site" evidence="10">
    <location>
        <begin position="99"/>
        <end position="100"/>
    </location>
    <ligand>
        <name>NAD(+)</name>
        <dbReference type="ChEBI" id="CHEBI:57540"/>
    </ligand>
</feature>
<dbReference type="Pfam" id="PF12826">
    <property type="entry name" value="HHH_2"/>
    <property type="match status" value="1"/>
</dbReference>
<keyword evidence="1 10" id="KW-0436">Ligase</keyword>
<comment type="caution">
    <text evidence="14">The sequence shown here is derived from an EMBL/GenBank/DDBJ whole genome shotgun (WGS) entry which is preliminary data.</text>
</comment>
<dbReference type="NCBIfam" id="TIGR00575">
    <property type="entry name" value="dnlj"/>
    <property type="match status" value="1"/>
</dbReference>
<dbReference type="EMBL" id="JAPQYE010000001">
    <property type="protein sequence ID" value="MCZ0726571.1"/>
    <property type="molecule type" value="Genomic_DNA"/>
</dbReference>
<dbReference type="InterPro" id="IPR033136">
    <property type="entry name" value="DNA_ligase_CS"/>
</dbReference>
<evidence type="ECO:0000256" key="1">
    <source>
        <dbReference type="ARBA" id="ARBA00022598"/>
    </source>
</evidence>
<dbReference type="InterPro" id="IPR004150">
    <property type="entry name" value="NAD_DNA_ligase_OB"/>
</dbReference>
<dbReference type="SMART" id="SM00532">
    <property type="entry name" value="LIGANc"/>
    <property type="match status" value="1"/>
</dbReference>
<feature type="binding site" evidence="10">
    <location>
        <position position="192"/>
    </location>
    <ligand>
        <name>NAD(+)</name>
        <dbReference type="ChEBI" id="CHEBI:57540"/>
    </ligand>
</feature>
<dbReference type="InterPro" id="IPR041663">
    <property type="entry name" value="DisA/LigA_HHH"/>
</dbReference>
<evidence type="ECO:0000256" key="2">
    <source>
        <dbReference type="ARBA" id="ARBA00022705"/>
    </source>
</evidence>
<dbReference type="Pfam" id="PF01653">
    <property type="entry name" value="DNA_ligase_aden"/>
    <property type="match status" value="1"/>
</dbReference>
<protein>
    <recommendedName>
        <fullName evidence="10 11">DNA ligase</fullName>
        <ecNumber evidence="10 11">6.5.1.2</ecNumber>
    </recommendedName>
    <alternativeName>
        <fullName evidence="10">Polydeoxyribonucleotide synthase [NAD(+)]</fullName>
    </alternativeName>
</protein>
<dbReference type="CDD" id="cd17748">
    <property type="entry name" value="BRCT_DNA_ligase_like"/>
    <property type="match status" value="1"/>
</dbReference>
<gene>
    <name evidence="10 14" type="primary">ligA</name>
    <name evidence="14" type="ORF">OY187_00795</name>
</gene>
<feature type="binding site" evidence="10">
    <location>
        <position position="335"/>
    </location>
    <ligand>
        <name>NAD(+)</name>
        <dbReference type="ChEBI" id="CHEBI:57540"/>
    </ligand>
</feature>
<evidence type="ECO:0000256" key="12">
    <source>
        <dbReference type="SAM" id="MobiDB-lite"/>
    </source>
</evidence>
<dbReference type="RefSeq" id="WP_268785037.1">
    <property type="nucleotide sequence ID" value="NZ_JAPQYE010000001.1"/>
</dbReference>
<dbReference type="PIRSF" id="PIRSF001604">
    <property type="entry name" value="LigA"/>
    <property type="match status" value="1"/>
</dbReference>
<feature type="binding site" evidence="10">
    <location>
        <position position="429"/>
    </location>
    <ligand>
        <name>Zn(2+)</name>
        <dbReference type="ChEBI" id="CHEBI:29105"/>
    </ligand>
</feature>
<dbReference type="InterPro" id="IPR001679">
    <property type="entry name" value="DNA_ligase"/>
</dbReference>
<dbReference type="PROSITE" id="PS01056">
    <property type="entry name" value="DNA_LIGASE_N2"/>
    <property type="match status" value="1"/>
</dbReference>
<comment type="function">
    <text evidence="10">DNA ligase that catalyzes the formation of phosphodiester linkages between 5'-phosphoryl and 3'-hydroxyl groups in double-stranded DNA using NAD as a coenzyme and as the energy source for the reaction. It is essential for DNA replication and repair of damaged DNA.</text>
</comment>
<evidence type="ECO:0000259" key="13">
    <source>
        <dbReference type="PROSITE" id="PS50172"/>
    </source>
</evidence>
<keyword evidence="6 10" id="KW-0460">Magnesium</keyword>
<evidence type="ECO:0000256" key="4">
    <source>
        <dbReference type="ARBA" id="ARBA00022763"/>
    </source>
</evidence>
<dbReference type="InterPro" id="IPR013840">
    <property type="entry name" value="DNAligase_N"/>
</dbReference>
<organism evidence="14 15">
    <name type="scientific">Mycolicibacterium iranicum</name>
    <name type="common">Mycobacterium iranicum</name>
    <dbReference type="NCBI Taxonomy" id="912594"/>
    <lineage>
        <taxon>Bacteria</taxon>
        <taxon>Bacillati</taxon>
        <taxon>Actinomycetota</taxon>
        <taxon>Actinomycetes</taxon>
        <taxon>Mycobacteriales</taxon>
        <taxon>Mycobacteriaceae</taxon>
        <taxon>Mycolicibacterium</taxon>
    </lineage>
</organism>
<evidence type="ECO:0000256" key="9">
    <source>
        <dbReference type="ARBA" id="ARBA00034005"/>
    </source>
</evidence>
<evidence type="ECO:0000313" key="14">
    <source>
        <dbReference type="EMBL" id="MCZ0726571.1"/>
    </source>
</evidence>
<dbReference type="Pfam" id="PF03120">
    <property type="entry name" value="OB_DNA_ligase"/>
    <property type="match status" value="1"/>
</dbReference>
<evidence type="ECO:0000256" key="3">
    <source>
        <dbReference type="ARBA" id="ARBA00022723"/>
    </source>
</evidence>
<comment type="similarity">
    <text evidence="10">Belongs to the NAD-dependent DNA ligase family. LigA subfamily.</text>
</comment>
<feature type="binding site" evidence="10">
    <location>
        <position position="152"/>
    </location>
    <ligand>
        <name>NAD(+)</name>
        <dbReference type="ChEBI" id="CHEBI:57540"/>
    </ligand>
</feature>
<dbReference type="NCBIfam" id="NF005932">
    <property type="entry name" value="PRK07956.1"/>
    <property type="match status" value="1"/>
</dbReference>
<dbReference type="SUPFAM" id="SSF52113">
    <property type="entry name" value="BRCT domain"/>
    <property type="match status" value="1"/>
</dbReference>